<gene>
    <name evidence="1" type="ORF">B5D82_16255</name>
</gene>
<dbReference type="OrthoDB" id="5597089at2"/>
<dbReference type="AlphaFoldDB" id="A0A222GBL2"/>
<dbReference type="Proteomes" id="UP000202259">
    <property type="component" value="Chromosome"/>
</dbReference>
<dbReference type="EMBL" id="CP020465">
    <property type="protein sequence ID" value="ASP49181.1"/>
    <property type="molecule type" value="Genomic_DNA"/>
</dbReference>
<sequence length="346" mass="38806">MSKSSETISSISALLNLSDSQYRIFDIGRRVDKISKEQFEKIEAAELPYPFPTQGHALLAIAFWQKRASSPYLWFIKLPLDERGLLNQGARNHFIAIIIEALGENLTVNPTEQQEALLKKNPYHFTPAQYKLAAVNSVVSTSLKQAASKFYAPAQSYLSGVNGWDAWQEIGVQGLSDFSFRLNEANNSEILVKAINSVPEQVLVPLCSALENMTLPAEVIEQIITRYQQDKVNKNNTATVALLRALASSTQHPFSQKFLITLIKDNALEDEILIIIAGRLWSVLNDEDILFVYLEQLIKDNDYELFSAIFKDLVAIPMIRPVILQAIRSPKRSPSLAKAIGILFKQ</sequence>
<protein>
    <submittedName>
        <fullName evidence="1">DUF3549 domain-containing protein</fullName>
    </submittedName>
</protein>
<reference evidence="1 2" key="1">
    <citation type="submission" date="2017-08" db="EMBL/GenBank/DDBJ databases">
        <title>Complete genome of Colwellia sp. NB097-1, a psychrophile bacterium ioslated from Bering Sea.</title>
        <authorList>
            <person name="Chen X."/>
        </authorList>
    </citation>
    <scope>NUCLEOTIDE SEQUENCE [LARGE SCALE GENOMIC DNA]</scope>
    <source>
        <strain evidence="1 2">NB097-1</strain>
    </source>
</reference>
<proteinExistence type="predicted"/>
<dbReference type="RefSeq" id="WP_081152998.1">
    <property type="nucleotide sequence ID" value="NZ_CP020465.1"/>
</dbReference>
<evidence type="ECO:0000313" key="2">
    <source>
        <dbReference type="Proteomes" id="UP000202259"/>
    </source>
</evidence>
<evidence type="ECO:0000313" key="1">
    <source>
        <dbReference type="EMBL" id="ASP49181.1"/>
    </source>
</evidence>
<dbReference type="InterPro" id="IPR021936">
    <property type="entry name" value="DUF3549"/>
</dbReference>
<accession>A0A222GBL2</accession>
<keyword evidence="2" id="KW-1185">Reference proteome</keyword>
<dbReference type="KEGG" id="cber:B5D82_16255"/>
<dbReference type="Pfam" id="PF12069">
    <property type="entry name" value="DUF3549"/>
    <property type="match status" value="1"/>
</dbReference>
<organism evidence="1 2">
    <name type="scientific">Cognaticolwellia beringensis</name>
    <dbReference type="NCBI Taxonomy" id="1967665"/>
    <lineage>
        <taxon>Bacteria</taxon>
        <taxon>Pseudomonadati</taxon>
        <taxon>Pseudomonadota</taxon>
        <taxon>Gammaproteobacteria</taxon>
        <taxon>Alteromonadales</taxon>
        <taxon>Colwelliaceae</taxon>
        <taxon>Cognaticolwellia</taxon>
    </lineage>
</organism>
<name>A0A222GBL2_9GAMM</name>